<dbReference type="PANTHER" id="PTHR35563:SF2">
    <property type="entry name" value="BARREL METAL-DEPENDENT HYDROLASE, PUTATIVE (AFU_ORTHOLOGUE AFUA_1G16240)-RELATED"/>
    <property type="match status" value="1"/>
</dbReference>
<dbReference type="Pfam" id="PF04909">
    <property type="entry name" value="Amidohydro_2"/>
    <property type="match status" value="1"/>
</dbReference>
<dbReference type="InterPro" id="IPR052358">
    <property type="entry name" value="Aro_Compnd_Degr_Hydrolases"/>
</dbReference>
<dbReference type="InterPro" id="IPR032466">
    <property type="entry name" value="Metal_Hydrolase"/>
</dbReference>
<dbReference type="GO" id="GO:0016787">
    <property type="term" value="F:hydrolase activity"/>
    <property type="evidence" value="ECO:0007669"/>
    <property type="project" value="InterPro"/>
</dbReference>
<accession>A0A261TVZ6</accession>
<evidence type="ECO:0000259" key="1">
    <source>
        <dbReference type="Pfam" id="PF04909"/>
    </source>
</evidence>
<dbReference type="SUPFAM" id="SSF51556">
    <property type="entry name" value="Metallo-dependent hydrolases"/>
    <property type="match status" value="1"/>
</dbReference>
<dbReference type="Proteomes" id="UP000216885">
    <property type="component" value="Unassembled WGS sequence"/>
</dbReference>
<protein>
    <recommendedName>
        <fullName evidence="1">Amidohydrolase-related domain-containing protein</fullName>
    </recommendedName>
</protein>
<organism evidence="2 3">
    <name type="scientific">Bordetella genomosp. 4</name>
    <dbReference type="NCBI Taxonomy" id="463044"/>
    <lineage>
        <taxon>Bacteria</taxon>
        <taxon>Pseudomonadati</taxon>
        <taxon>Pseudomonadota</taxon>
        <taxon>Betaproteobacteria</taxon>
        <taxon>Burkholderiales</taxon>
        <taxon>Alcaligenaceae</taxon>
        <taxon>Bordetella</taxon>
    </lineage>
</organism>
<keyword evidence="3" id="KW-1185">Reference proteome</keyword>
<dbReference type="AlphaFoldDB" id="A0A261TVZ6"/>
<gene>
    <name evidence="2" type="ORF">CAL20_19440</name>
</gene>
<dbReference type="OrthoDB" id="9787654at2"/>
<feature type="domain" description="Amidohydrolase-related" evidence="1">
    <location>
        <begin position="82"/>
        <end position="353"/>
    </location>
</feature>
<comment type="caution">
    <text evidence="2">The sequence shown here is derived from an EMBL/GenBank/DDBJ whole genome shotgun (WGS) entry which is preliminary data.</text>
</comment>
<dbReference type="Gene3D" id="3.20.20.140">
    <property type="entry name" value="Metal-dependent hydrolases"/>
    <property type="match status" value="1"/>
</dbReference>
<dbReference type="EMBL" id="NEVQ01000019">
    <property type="protein sequence ID" value="OZI53170.1"/>
    <property type="molecule type" value="Genomic_DNA"/>
</dbReference>
<proteinExistence type="predicted"/>
<reference evidence="2 3" key="1">
    <citation type="submission" date="2017-05" db="EMBL/GenBank/DDBJ databases">
        <title>Complete and WGS of Bordetella genogroups.</title>
        <authorList>
            <person name="Spilker T."/>
            <person name="LiPuma J."/>
        </authorList>
    </citation>
    <scope>NUCLEOTIDE SEQUENCE [LARGE SCALE GENOMIC DNA]</scope>
    <source>
        <strain evidence="2 3">AU9919</strain>
    </source>
</reference>
<dbReference type="PANTHER" id="PTHR35563">
    <property type="entry name" value="BARREL METAL-DEPENDENT HYDROLASE, PUTATIVE (AFU_ORTHOLOGUE AFUA_1G16240)-RELATED"/>
    <property type="match status" value="1"/>
</dbReference>
<evidence type="ECO:0000313" key="2">
    <source>
        <dbReference type="EMBL" id="OZI53170.1"/>
    </source>
</evidence>
<sequence length="355" mass="39357">MPAYRISAAGSGARLMRQVRPEPWLIFKFCLRRGLNEWYFILTKDHFGVSAATTAEALSRDIPFDQAVHMSSAVTVLPARACDCHVHVFCPERYPYDADRAYTPAVAPVQALRQWQSSLGVERAVLVQPSCYGLDNRAMCEALRTLGVTRARGVAVVDPATVSDSELDSLQDHGVRGVRLNFHVHAATDPSVLIQRFRAVADRIGGRGWHVQLHVDSQALALLAPVLRNADMTVVLDHFGGGAASMKTLASLLPCRHVWMKLSAPYRVSQVAEYADLAPMVRQCLEIAPDRLVWASDWPHTGGNGQRKGTVTKIEPFREVDVMATLTLLREWVSDTQQFNALMVDNPGRLYGFEI</sequence>
<evidence type="ECO:0000313" key="3">
    <source>
        <dbReference type="Proteomes" id="UP000216885"/>
    </source>
</evidence>
<name>A0A261TVZ6_9BORD</name>
<dbReference type="InterPro" id="IPR006680">
    <property type="entry name" value="Amidohydro-rel"/>
</dbReference>